<feature type="region of interest" description="Disordered" evidence="1">
    <location>
        <begin position="15"/>
        <end position="36"/>
    </location>
</feature>
<evidence type="ECO:0000313" key="4">
    <source>
        <dbReference type="EMBL" id="EMA51062.1"/>
    </source>
</evidence>
<evidence type="ECO:0000256" key="1">
    <source>
        <dbReference type="SAM" id="MobiDB-lite"/>
    </source>
</evidence>
<feature type="compositionally biased region" description="Gly residues" evidence="1">
    <location>
        <begin position="73"/>
        <end position="87"/>
    </location>
</feature>
<evidence type="ECO:0000256" key="2">
    <source>
        <dbReference type="SAM" id="Phobius"/>
    </source>
</evidence>
<evidence type="ECO:0000259" key="3">
    <source>
        <dbReference type="Pfam" id="PF13559"/>
    </source>
</evidence>
<dbReference type="PATRIC" id="fig|1227456.3.peg.2638"/>
<feature type="transmembrane region" description="Helical" evidence="2">
    <location>
        <begin position="196"/>
        <end position="216"/>
    </location>
</feature>
<keyword evidence="5" id="KW-1185">Reference proteome</keyword>
<comment type="caution">
    <text evidence="4">The sequence shown here is derived from an EMBL/GenBank/DDBJ whole genome shotgun (WGS) entry which is preliminary data.</text>
</comment>
<organism evidence="4 5">
    <name type="scientific">Halococcus salifodinae DSM 8989</name>
    <dbReference type="NCBI Taxonomy" id="1227456"/>
    <lineage>
        <taxon>Archaea</taxon>
        <taxon>Methanobacteriati</taxon>
        <taxon>Methanobacteriota</taxon>
        <taxon>Stenosarchaea group</taxon>
        <taxon>Halobacteria</taxon>
        <taxon>Halobacteriales</taxon>
        <taxon>Halococcaceae</taxon>
        <taxon>Halococcus</taxon>
    </lineage>
</organism>
<sequence>MAEIGSDWLLDRATAVHRNSRHQTPNRRNVQHPGGRCEGVNRDALGPVLIAVLAVVALGVGAATLDRIESGGGGTGISDGDATGPGSGEALDLGRSPPSESSDSSVISPLVRRILAVLLIAALLVGLYAWRDDLRSLAVISAALAVGMLLLYFLVTRLGSRSQSGQGGFLDGRKLALPGGGSLSDGARTVTTESPALAVLVGLVLIVGIAVLFHFARSDDETVRDTEAEADDSTAAVAASVGRAAGRAADRIDEEGEATNEVYRAWEEMTDHLDVANPGSSTPREFARAATDAGMTRSDVDELTDLFRTVRYGGRRITDDRESRAVTALRRIEHEYAEDR</sequence>
<feature type="region of interest" description="Disordered" evidence="1">
    <location>
        <begin position="73"/>
        <end position="105"/>
    </location>
</feature>
<protein>
    <recommendedName>
        <fullName evidence="3">Protein-glutamine gamma-glutamyltransferase-like C-terminal domain-containing protein</fullName>
    </recommendedName>
</protein>
<dbReference type="AlphaFoldDB" id="M0MZC2"/>
<keyword evidence="2" id="KW-1133">Transmembrane helix</keyword>
<evidence type="ECO:0000313" key="5">
    <source>
        <dbReference type="Proteomes" id="UP000011625"/>
    </source>
</evidence>
<feature type="transmembrane region" description="Helical" evidence="2">
    <location>
        <begin position="44"/>
        <end position="65"/>
    </location>
</feature>
<dbReference type="STRING" id="1227456.C450_13045"/>
<dbReference type="InterPro" id="IPR025403">
    <property type="entry name" value="TgpA-like_C"/>
</dbReference>
<feature type="compositionally biased region" description="Low complexity" evidence="1">
    <location>
        <begin position="96"/>
        <end position="105"/>
    </location>
</feature>
<name>M0MZC2_9EURY</name>
<feature type="domain" description="Protein-glutamine gamma-glutamyltransferase-like C-terminal" evidence="3">
    <location>
        <begin position="263"/>
        <end position="330"/>
    </location>
</feature>
<accession>M0MZC2</accession>
<feature type="transmembrane region" description="Helical" evidence="2">
    <location>
        <begin position="110"/>
        <end position="130"/>
    </location>
</feature>
<feature type="transmembrane region" description="Helical" evidence="2">
    <location>
        <begin position="136"/>
        <end position="155"/>
    </location>
</feature>
<dbReference type="EMBL" id="AOME01000069">
    <property type="protein sequence ID" value="EMA51062.1"/>
    <property type="molecule type" value="Genomic_DNA"/>
</dbReference>
<keyword evidence="2" id="KW-0812">Transmembrane</keyword>
<dbReference type="Pfam" id="PF13559">
    <property type="entry name" value="DUF4129"/>
    <property type="match status" value="1"/>
</dbReference>
<dbReference type="Proteomes" id="UP000011625">
    <property type="component" value="Unassembled WGS sequence"/>
</dbReference>
<gene>
    <name evidence="4" type="ORF">C450_13045</name>
</gene>
<keyword evidence="2" id="KW-0472">Membrane</keyword>
<reference evidence="4 5" key="1">
    <citation type="journal article" date="2014" name="PLoS Genet.">
        <title>Phylogenetically driven sequencing of extremely halophilic archaea reveals strategies for static and dynamic osmo-response.</title>
        <authorList>
            <person name="Becker E.A."/>
            <person name="Seitzer P.M."/>
            <person name="Tritt A."/>
            <person name="Larsen D."/>
            <person name="Krusor M."/>
            <person name="Yao A.I."/>
            <person name="Wu D."/>
            <person name="Madern D."/>
            <person name="Eisen J.A."/>
            <person name="Darling A.E."/>
            <person name="Facciotti M.T."/>
        </authorList>
    </citation>
    <scope>NUCLEOTIDE SEQUENCE [LARGE SCALE GENOMIC DNA]</scope>
    <source>
        <strain evidence="4 5">DSM 8989</strain>
    </source>
</reference>
<proteinExistence type="predicted"/>